<feature type="compositionally biased region" description="Polar residues" evidence="2">
    <location>
        <begin position="51"/>
        <end position="69"/>
    </location>
</feature>
<feature type="compositionally biased region" description="Polar residues" evidence="2">
    <location>
        <begin position="904"/>
        <end position="914"/>
    </location>
</feature>
<feature type="region of interest" description="Disordered" evidence="2">
    <location>
        <begin position="51"/>
        <end position="84"/>
    </location>
</feature>
<feature type="region of interest" description="Disordered" evidence="2">
    <location>
        <begin position="818"/>
        <end position="847"/>
    </location>
</feature>
<evidence type="ECO:0000313" key="4">
    <source>
        <dbReference type="Proteomes" id="UP001356427"/>
    </source>
</evidence>
<feature type="coiled-coil region" evidence="1">
    <location>
        <begin position="103"/>
        <end position="175"/>
    </location>
</feature>
<feature type="compositionally biased region" description="Polar residues" evidence="2">
    <location>
        <begin position="703"/>
        <end position="741"/>
    </location>
</feature>
<feature type="compositionally biased region" description="Low complexity" evidence="2">
    <location>
        <begin position="584"/>
        <end position="599"/>
    </location>
</feature>
<feature type="compositionally biased region" description="Low complexity" evidence="2">
    <location>
        <begin position="664"/>
        <end position="673"/>
    </location>
</feature>
<accession>A0AAN8LTY3</accession>
<evidence type="ECO:0000313" key="3">
    <source>
        <dbReference type="EMBL" id="KAK6315542.1"/>
    </source>
</evidence>
<sequence length="1047" mass="114037">MDQGSRRTINPNGGSGHSSSSHSYYVTPCDPWHSTPVKKKNVGAFIEEPSLVSTSAQNEGQKMASQSARSPPGLSPTGSLYTQTPSLSLPLLQDRKSLGEMESATIQRQRRELQLLISELKDRDQELNTMAAAHHKQLTSWEQDRQRVLTLEQRCARLEDELQKRNEVIRAVTKRVHVVEAREKEGHRELNSTQQQLLELGQKQQHASQHCHDLKEKNQSLNSTVMSLSAQLGSLQVRGEELSAMLRLKDKDVTEATNHIVDLSGRLREMEGLLKESRSQEARVLREFEEHKRRYREARHENTRLKEELQQQVTEGSAQREDIIRLKQEGQLLRRELALSGEGESWKDELLGLARSKQERTESELHCLRQVCENQQNDLQLLQLNLESTREALKQAEGQGPNGRGGAEMVSMTSQGTERGEGTERRAAGSVYRQALSRSIDRHPNQPEPPFPLLVTGERQAPQQEEESSVSGLTSDLTDGTVATRDLTAAVPRELLSHSTVQASSVSDRLSSTERENQNISNPRTHSSYTKRESSHQETMAGRESRETMDTPSIAGATGTLSRTRSPDQASVNFSDYLSTVSGTQSTSLRQQEQQQLTKLSEHESNYSSQETLGRASKETMATRSSLAAGTTTLSLSDRIASYRSQQKSAGREGRGIQSQIGVSGNNSGNEGSLNRTPDQVSISDRVSNYSRQGASGKEGRGTRSQSGVSGNFSKNNSGNVGHTSGKVSDGVSNYSHQGTSGKECRESLCEDGIGTNAGSLVERTESPECGCSSMVEGQTGPSSYKTASCGSMTEVQAGQSCGFGSMVDGQTGPSCRCRYTSEGQEQSEPSPSEAGSSETGTEAGPGAGMELLAVFNGGPETEDSSILLVDISPCNTCQGDLTCVYLDSPSPSSRSRRSLGPANDSTSPTTTNERGVVNGNLGGLFTALEDEDQRSSTNHLQRLLAESRQMVASLERTTLQPLCPSHSPASNCDAIISLSIGQNSGNSSHGNHSHSCDRRNHSDPDHHPNQSSTHTTRPSQTSRLDGDTPPRNTQPFQRNKEPGAST</sequence>
<feature type="region of interest" description="Disordered" evidence="2">
    <location>
        <begin position="644"/>
        <end position="744"/>
    </location>
</feature>
<organism evidence="3 4">
    <name type="scientific">Coregonus suidteri</name>
    <dbReference type="NCBI Taxonomy" id="861788"/>
    <lineage>
        <taxon>Eukaryota</taxon>
        <taxon>Metazoa</taxon>
        <taxon>Chordata</taxon>
        <taxon>Craniata</taxon>
        <taxon>Vertebrata</taxon>
        <taxon>Euteleostomi</taxon>
        <taxon>Actinopterygii</taxon>
        <taxon>Neopterygii</taxon>
        <taxon>Teleostei</taxon>
        <taxon>Protacanthopterygii</taxon>
        <taxon>Salmoniformes</taxon>
        <taxon>Salmonidae</taxon>
        <taxon>Coregoninae</taxon>
        <taxon>Coregonus</taxon>
    </lineage>
</organism>
<feature type="compositionally biased region" description="Polar residues" evidence="2">
    <location>
        <begin position="499"/>
        <end position="510"/>
    </location>
</feature>
<feature type="region of interest" description="Disordered" evidence="2">
    <location>
        <begin position="584"/>
        <end position="630"/>
    </location>
</feature>
<evidence type="ECO:0008006" key="5">
    <source>
        <dbReference type="Google" id="ProtNLM"/>
    </source>
</evidence>
<feature type="region of interest" description="Disordered" evidence="2">
    <location>
        <begin position="395"/>
        <end position="478"/>
    </location>
</feature>
<feature type="compositionally biased region" description="Polar residues" evidence="2">
    <location>
        <begin position="1"/>
        <end position="12"/>
    </location>
</feature>
<feature type="compositionally biased region" description="Low complexity" evidence="2">
    <location>
        <begin position="822"/>
        <end position="845"/>
    </location>
</feature>
<feature type="region of interest" description="Disordered" evidence="2">
    <location>
        <begin position="499"/>
        <end position="569"/>
    </location>
</feature>
<dbReference type="EMBL" id="JAGTTL010000011">
    <property type="protein sequence ID" value="KAK6315542.1"/>
    <property type="molecule type" value="Genomic_DNA"/>
</dbReference>
<feature type="region of interest" description="Disordered" evidence="2">
    <location>
        <begin position="889"/>
        <end position="921"/>
    </location>
</feature>
<feature type="coiled-coil region" evidence="1">
    <location>
        <begin position="281"/>
        <end position="315"/>
    </location>
</feature>
<feature type="region of interest" description="Disordered" evidence="2">
    <location>
        <begin position="1"/>
        <end position="33"/>
    </location>
</feature>
<feature type="compositionally biased region" description="Polar residues" evidence="2">
    <location>
        <begin position="559"/>
        <end position="569"/>
    </location>
</feature>
<evidence type="ECO:0000256" key="1">
    <source>
        <dbReference type="SAM" id="Coils"/>
    </source>
</evidence>
<keyword evidence="4" id="KW-1185">Reference proteome</keyword>
<protein>
    <recommendedName>
        <fullName evidence="5">Coiled-coil domain-containing protein 62</fullName>
    </recommendedName>
</protein>
<dbReference type="Proteomes" id="UP001356427">
    <property type="component" value="Unassembled WGS sequence"/>
</dbReference>
<name>A0AAN8LTY3_9TELE</name>
<gene>
    <name evidence="3" type="ORF">J4Q44_G00130660</name>
</gene>
<comment type="caution">
    <text evidence="3">The sequence shown here is derived from an EMBL/GenBank/DDBJ whole genome shotgun (WGS) entry which is preliminary data.</text>
</comment>
<feature type="compositionally biased region" description="Polar residues" evidence="2">
    <location>
        <begin position="620"/>
        <end position="630"/>
    </location>
</feature>
<feature type="compositionally biased region" description="Polar residues" evidence="2">
    <location>
        <begin position="518"/>
        <end position="528"/>
    </location>
</feature>
<feature type="compositionally biased region" description="Polar residues" evidence="2">
    <location>
        <begin position="469"/>
        <end position="478"/>
    </location>
</feature>
<proteinExistence type="predicted"/>
<feature type="compositionally biased region" description="Basic and acidic residues" evidence="2">
    <location>
        <begin position="995"/>
        <end position="1009"/>
    </location>
</feature>
<feature type="compositionally biased region" description="Basic and acidic residues" evidence="2">
    <location>
        <begin position="418"/>
        <end position="427"/>
    </location>
</feature>
<feature type="compositionally biased region" description="Polar residues" evidence="2">
    <location>
        <begin position="1010"/>
        <end position="1024"/>
    </location>
</feature>
<feature type="region of interest" description="Disordered" evidence="2">
    <location>
        <begin position="984"/>
        <end position="1047"/>
    </location>
</feature>
<dbReference type="AlphaFoldDB" id="A0AAN8LTY3"/>
<reference evidence="3 4" key="1">
    <citation type="submission" date="2021-04" db="EMBL/GenBank/DDBJ databases">
        <authorList>
            <person name="De Guttry C."/>
            <person name="Zahm M."/>
            <person name="Klopp C."/>
            <person name="Cabau C."/>
            <person name="Louis A."/>
            <person name="Berthelot C."/>
            <person name="Parey E."/>
            <person name="Roest Crollius H."/>
            <person name="Montfort J."/>
            <person name="Robinson-Rechavi M."/>
            <person name="Bucao C."/>
            <person name="Bouchez O."/>
            <person name="Gislard M."/>
            <person name="Lluch J."/>
            <person name="Milhes M."/>
            <person name="Lampietro C."/>
            <person name="Lopez Roques C."/>
            <person name="Donnadieu C."/>
            <person name="Braasch I."/>
            <person name="Desvignes T."/>
            <person name="Postlethwait J."/>
            <person name="Bobe J."/>
            <person name="Wedekind C."/>
            <person name="Guiguen Y."/>
        </authorList>
    </citation>
    <scope>NUCLEOTIDE SEQUENCE [LARGE SCALE GENOMIC DNA]</scope>
    <source>
        <strain evidence="3">Cs_M1</strain>
        <tissue evidence="3">Blood</tissue>
    </source>
</reference>
<feature type="compositionally biased region" description="Basic and acidic residues" evidence="2">
    <location>
        <begin position="530"/>
        <end position="549"/>
    </location>
</feature>
<evidence type="ECO:0000256" key="2">
    <source>
        <dbReference type="SAM" id="MobiDB-lite"/>
    </source>
</evidence>
<keyword evidence="1" id="KW-0175">Coiled coil</keyword>
<feature type="compositionally biased region" description="Polar residues" evidence="2">
    <location>
        <begin position="674"/>
        <end position="694"/>
    </location>
</feature>